<evidence type="ECO:0000256" key="2">
    <source>
        <dbReference type="ARBA" id="ARBA00010617"/>
    </source>
</evidence>
<dbReference type="SUPFAM" id="SSF48264">
    <property type="entry name" value="Cytochrome P450"/>
    <property type="match status" value="1"/>
</dbReference>
<evidence type="ECO:0000256" key="8">
    <source>
        <dbReference type="SAM" id="Phobius"/>
    </source>
</evidence>
<name>A0A1R1XYJ1_9FUNG</name>
<dbReference type="OrthoDB" id="2789670at2759"/>
<dbReference type="Gene3D" id="1.10.630.10">
    <property type="entry name" value="Cytochrome P450"/>
    <property type="match status" value="2"/>
</dbReference>
<dbReference type="InterPro" id="IPR036396">
    <property type="entry name" value="Cyt_P450_sf"/>
</dbReference>
<keyword evidence="8" id="KW-1133">Transmembrane helix</keyword>
<proteinExistence type="inferred from homology"/>
<keyword evidence="3 6" id="KW-0479">Metal-binding</keyword>
<keyword evidence="6 7" id="KW-0349">Heme</keyword>
<keyword evidence="4 7" id="KW-0560">Oxidoreductase</keyword>
<keyword evidence="10" id="KW-1185">Reference proteome</keyword>
<dbReference type="GO" id="GO:0016705">
    <property type="term" value="F:oxidoreductase activity, acting on paired donors, with incorporation or reduction of molecular oxygen"/>
    <property type="evidence" value="ECO:0007669"/>
    <property type="project" value="InterPro"/>
</dbReference>
<dbReference type="GO" id="GO:0004497">
    <property type="term" value="F:monooxygenase activity"/>
    <property type="evidence" value="ECO:0007669"/>
    <property type="project" value="UniProtKB-KW"/>
</dbReference>
<keyword evidence="7" id="KW-0503">Monooxygenase</keyword>
<dbReference type="AlphaFoldDB" id="A0A1R1XYJ1"/>
<dbReference type="GO" id="GO:0016829">
    <property type="term" value="F:lyase activity"/>
    <property type="evidence" value="ECO:0007669"/>
    <property type="project" value="UniProtKB-KW"/>
</dbReference>
<dbReference type="PANTHER" id="PTHR24305">
    <property type="entry name" value="CYTOCHROME P450"/>
    <property type="match status" value="1"/>
</dbReference>
<reference evidence="10" key="1">
    <citation type="submission" date="2017-01" db="EMBL/GenBank/DDBJ databases">
        <authorList>
            <person name="Wang Y."/>
            <person name="White M."/>
            <person name="Kvist S."/>
            <person name="Moncalvo J.-M."/>
        </authorList>
    </citation>
    <scope>NUCLEOTIDE SEQUENCE [LARGE SCALE GENOMIC DNA]</scope>
    <source>
        <strain evidence="10">ID-206-W2</strain>
    </source>
</reference>
<dbReference type="InterPro" id="IPR002403">
    <property type="entry name" value="Cyt_P450_E_grp-IV"/>
</dbReference>
<dbReference type="Proteomes" id="UP000187429">
    <property type="component" value="Unassembled WGS sequence"/>
</dbReference>
<evidence type="ECO:0000256" key="7">
    <source>
        <dbReference type="RuleBase" id="RU000461"/>
    </source>
</evidence>
<dbReference type="PRINTS" id="PR00465">
    <property type="entry name" value="EP450IV"/>
</dbReference>
<dbReference type="GO" id="GO:0005506">
    <property type="term" value="F:iron ion binding"/>
    <property type="evidence" value="ECO:0007669"/>
    <property type="project" value="InterPro"/>
</dbReference>
<evidence type="ECO:0000256" key="1">
    <source>
        <dbReference type="ARBA" id="ARBA00001971"/>
    </source>
</evidence>
<dbReference type="PROSITE" id="PS00086">
    <property type="entry name" value="CYTOCHROME_P450"/>
    <property type="match status" value="1"/>
</dbReference>
<dbReference type="Pfam" id="PF00067">
    <property type="entry name" value="p450"/>
    <property type="match status" value="1"/>
</dbReference>
<accession>A0A1R1XYJ1</accession>
<keyword evidence="9" id="KW-0456">Lyase</keyword>
<sequence>MRKTRAYDRFANVDQSIFSTRDEEFNRMRRKQVGPAFNHVGLNSVEILITEICVYSFKKKLDELLSKSNGVAQFNYYKYFQNVTSDVIGELVFGKRFDSVQNDGHPIIDWVNSAMINFVLVRVDTTSIAMTWLLIFYMLYPQIYKNVVSEIRNNFPDKDYIITHQDAKNKLPYFIATVYESLRIRGSIGSALLRESPIGGVQLCGYFVPEGTDLGMSIAGSHNDTRIWETPESFNPNRFLGPDGEKLKKEVVAFSSGVRVCIGKNLAWMQISLIITNMLNNYELELPNDSNYGPNILDPNRNNEPLIPRDASFATRPPANPEIDCNIIFRKRV</sequence>
<comment type="similarity">
    <text evidence="2 7">Belongs to the cytochrome P450 family.</text>
</comment>
<evidence type="ECO:0000313" key="9">
    <source>
        <dbReference type="EMBL" id="OMJ19730.1"/>
    </source>
</evidence>
<dbReference type="GO" id="GO:0020037">
    <property type="term" value="F:heme binding"/>
    <property type="evidence" value="ECO:0007669"/>
    <property type="project" value="InterPro"/>
</dbReference>
<dbReference type="PANTHER" id="PTHR24305:SF235">
    <property type="entry name" value="CYTOCHROME P450 MONOOXYGENASE APDB-RELATED"/>
    <property type="match status" value="1"/>
</dbReference>
<gene>
    <name evidence="9" type="ORF">AYI69_g6504</name>
</gene>
<comment type="cofactor">
    <cofactor evidence="1 6">
        <name>heme</name>
        <dbReference type="ChEBI" id="CHEBI:30413"/>
    </cofactor>
</comment>
<feature type="binding site" description="axial binding residue" evidence="6">
    <location>
        <position position="261"/>
    </location>
    <ligand>
        <name>heme</name>
        <dbReference type="ChEBI" id="CHEBI:30413"/>
    </ligand>
    <ligandPart>
        <name>Fe</name>
        <dbReference type="ChEBI" id="CHEBI:18248"/>
    </ligandPart>
</feature>
<evidence type="ECO:0000313" key="10">
    <source>
        <dbReference type="Proteomes" id="UP000187429"/>
    </source>
</evidence>
<evidence type="ECO:0000256" key="5">
    <source>
        <dbReference type="ARBA" id="ARBA00023004"/>
    </source>
</evidence>
<organism evidence="9 10">
    <name type="scientific">Smittium culicis</name>
    <dbReference type="NCBI Taxonomy" id="133412"/>
    <lineage>
        <taxon>Eukaryota</taxon>
        <taxon>Fungi</taxon>
        <taxon>Fungi incertae sedis</taxon>
        <taxon>Zoopagomycota</taxon>
        <taxon>Kickxellomycotina</taxon>
        <taxon>Harpellomycetes</taxon>
        <taxon>Harpellales</taxon>
        <taxon>Legeriomycetaceae</taxon>
        <taxon>Smittium</taxon>
    </lineage>
</organism>
<comment type="caution">
    <text evidence="9">The sequence shown here is derived from an EMBL/GenBank/DDBJ whole genome shotgun (WGS) entry which is preliminary data.</text>
</comment>
<dbReference type="InterPro" id="IPR050121">
    <property type="entry name" value="Cytochrome_P450_monoxygenase"/>
</dbReference>
<protein>
    <submittedName>
        <fullName evidence="9">Steroid 17-alpha-hydroxylase/17,20 lyase</fullName>
    </submittedName>
</protein>
<keyword evidence="8" id="KW-0472">Membrane</keyword>
<dbReference type="InterPro" id="IPR001128">
    <property type="entry name" value="Cyt_P450"/>
</dbReference>
<keyword evidence="8" id="KW-0812">Transmembrane</keyword>
<evidence type="ECO:0000256" key="3">
    <source>
        <dbReference type="ARBA" id="ARBA00022723"/>
    </source>
</evidence>
<evidence type="ECO:0000256" key="4">
    <source>
        <dbReference type="ARBA" id="ARBA00023002"/>
    </source>
</evidence>
<evidence type="ECO:0000256" key="6">
    <source>
        <dbReference type="PIRSR" id="PIRSR602403-1"/>
    </source>
</evidence>
<keyword evidence="5 6" id="KW-0408">Iron</keyword>
<dbReference type="InterPro" id="IPR017972">
    <property type="entry name" value="Cyt_P450_CS"/>
</dbReference>
<feature type="transmembrane region" description="Helical" evidence="8">
    <location>
        <begin position="119"/>
        <end position="140"/>
    </location>
</feature>
<dbReference type="PRINTS" id="PR00385">
    <property type="entry name" value="P450"/>
</dbReference>
<dbReference type="EMBL" id="LSSM01002929">
    <property type="protein sequence ID" value="OMJ19730.1"/>
    <property type="molecule type" value="Genomic_DNA"/>
</dbReference>